<protein>
    <submittedName>
        <fullName evidence="1">Uncharacterized protein</fullName>
    </submittedName>
</protein>
<sequence length="103" mass="12100">MPEFLINLHEVPGVPVGRIFVPCSFTKKPNFLRWYKSVHIYRVIPYETGLLVLFIAPVSEYLRFAHSYPHHRHAAYTLYLLRQASTFFKGLKPPHLPDSEYLD</sequence>
<evidence type="ECO:0000313" key="1">
    <source>
        <dbReference type="EMBL" id="AFZ24205.1"/>
    </source>
</evidence>
<accession>K9WUZ6</accession>
<dbReference type="Proteomes" id="UP000010475">
    <property type="component" value="Chromosome"/>
</dbReference>
<dbReference type="EMBL" id="CP003642">
    <property type="protein sequence ID" value="AFZ24205.1"/>
    <property type="molecule type" value="Genomic_DNA"/>
</dbReference>
<organism evidence="1 2">
    <name type="scientific">Cylindrospermum stagnale PCC 7417</name>
    <dbReference type="NCBI Taxonomy" id="56107"/>
    <lineage>
        <taxon>Bacteria</taxon>
        <taxon>Bacillati</taxon>
        <taxon>Cyanobacteriota</taxon>
        <taxon>Cyanophyceae</taxon>
        <taxon>Nostocales</taxon>
        <taxon>Nostocaceae</taxon>
        <taxon>Cylindrospermum</taxon>
    </lineage>
</organism>
<dbReference type="RefSeq" id="WP_015207460.1">
    <property type="nucleotide sequence ID" value="NC_019757.1"/>
</dbReference>
<dbReference type="HOGENOM" id="CLU_2259108_0_0_3"/>
<evidence type="ECO:0000313" key="2">
    <source>
        <dbReference type="Proteomes" id="UP000010475"/>
    </source>
</evidence>
<keyword evidence="2" id="KW-1185">Reference proteome</keyword>
<gene>
    <name evidence="1" type="ORF">Cylst_1959</name>
</gene>
<dbReference type="KEGG" id="csg:Cylst_1959"/>
<proteinExistence type="predicted"/>
<dbReference type="AlphaFoldDB" id="K9WUZ6"/>
<reference evidence="1 2" key="1">
    <citation type="submission" date="2012-06" db="EMBL/GenBank/DDBJ databases">
        <title>Finished chromosome of genome of Cylindrospermum stagnale PCC 7417.</title>
        <authorList>
            <consortium name="US DOE Joint Genome Institute"/>
            <person name="Gugger M."/>
            <person name="Coursin T."/>
            <person name="Rippka R."/>
            <person name="Tandeau De Marsac N."/>
            <person name="Huntemann M."/>
            <person name="Wei C.-L."/>
            <person name="Han J."/>
            <person name="Detter J.C."/>
            <person name="Han C."/>
            <person name="Tapia R."/>
            <person name="Chen A."/>
            <person name="Kyrpides N."/>
            <person name="Mavromatis K."/>
            <person name="Markowitz V."/>
            <person name="Szeto E."/>
            <person name="Ivanova N."/>
            <person name="Pagani I."/>
            <person name="Pati A."/>
            <person name="Goodwin L."/>
            <person name="Nordberg H.P."/>
            <person name="Cantor M.N."/>
            <person name="Hua S.X."/>
            <person name="Woyke T."/>
            <person name="Kerfeld C.A."/>
        </authorList>
    </citation>
    <scope>NUCLEOTIDE SEQUENCE [LARGE SCALE GENOMIC DNA]</scope>
    <source>
        <strain evidence="1 2">PCC 7417</strain>
    </source>
</reference>
<name>K9WUZ6_9NOST</name>